<comment type="caution">
    <text evidence="1">The sequence shown here is derived from an EMBL/GenBank/DDBJ whole genome shotgun (WGS) entry which is preliminary data.</text>
</comment>
<organism evidence="1 2">
    <name type="scientific">Chitinimonas prasina</name>
    <dbReference type="NCBI Taxonomy" id="1434937"/>
    <lineage>
        <taxon>Bacteria</taxon>
        <taxon>Pseudomonadati</taxon>
        <taxon>Pseudomonadota</taxon>
        <taxon>Betaproteobacteria</taxon>
        <taxon>Neisseriales</taxon>
        <taxon>Chitinibacteraceae</taxon>
        <taxon>Chitinimonas</taxon>
    </lineage>
</organism>
<proteinExistence type="predicted"/>
<sequence>MIMARKDYSDEDEYYTQGFEREGVVSIWIGLLGDEIDTGSDVLQDLCGVGHYRLDDQEINSFDFETTGIDRLLGDLSYSRSFLAHAVEAASKKGLSEAKWVTAQYNFEYDPSLVCRPVAVDPIFIGSFTYSEDE</sequence>
<reference evidence="2" key="1">
    <citation type="journal article" date="2019" name="Int. J. Syst. Evol. Microbiol.">
        <title>The Global Catalogue of Microorganisms (GCM) 10K type strain sequencing project: providing services to taxonomists for standard genome sequencing and annotation.</title>
        <authorList>
            <consortium name="The Broad Institute Genomics Platform"/>
            <consortium name="The Broad Institute Genome Sequencing Center for Infectious Disease"/>
            <person name="Wu L."/>
            <person name="Ma J."/>
        </authorList>
    </citation>
    <scope>NUCLEOTIDE SEQUENCE [LARGE SCALE GENOMIC DNA]</scope>
    <source>
        <strain evidence="2">NBRC 110044</strain>
    </source>
</reference>
<dbReference type="Proteomes" id="UP001156706">
    <property type="component" value="Unassembled WGS sequence"/>
</dbReference>
<accession>A0ABQ5Y970</accession>
<evidence type="ECO:0008006" key="3">
    <source>
        <dbReference type="Google" id="ProtNLM"/>
    </source>
</evidence>
<protein>
    <recommendedName>
        <fullName evidence="3">Immunity protein 22 of polymorphic toxin system</fullName>
    </recommendedName>
</protein>
<dbReference type="EMBL" id="BSOG01000001">
    <property type="protein sequence ID" value="GLR11481.1"/>
    <property type="molecule type" value="Genomic_DNA"/>
</dbReference>
<evidence type="ECO:0000313" key="2">
    <source>
        <dbReference type="Proteomes" id="UP001156706"/>
    </source>
</evidence>
<name>A0ABQ5Y970_9NEIS</name>
<gene>
    <name evidence="1" type="ORF">GCM10007907_02710</name>
</gene>
<evidence type="ECO:0000313" key="1">
    <source>
        <dbReference type="EMBL" id="GLR11481.1"/>
    </source>
</evidence>
<keyword evidence="2" id="KW-1185">Reference proteome</keyword>